<dbReference type="PANTHER" id="PTHR31302:SF31">
    <property type="entry name" value="PHOSPHODIESTERASE YAEI"/>
    <property type="match status" value="1"/>
</dbReference>
<keyword evidence="3" id="KW-0472">Membrane</keyword>
<dbReference type="GO" id="GO:0009245">
    <property type="term" value="P:lipid A biosynthetic process"/>
    <property type="evidence" value="ECO:0007669"/>
    <property type="project" value="TreeGrafter"/>
</dbReference>
<reference evidence="5 6" key="1">
    <citation type="submission" date="2017-03" db="EMBL/GenBank/DDBJ databases">
        <title>Genome sequence of Clostridium hungatei DSM 14427.</title>
        <authorList>
            <person name="Poehlein A."/>
            <person name="Daniel R."/>
        </authorList>
    </citation>
    <scope>NUCLEOTIDE SEQUENCE [LARGE SCALE GENOMIC DNA]</scope>
    <source>
        <strain evidence="5 6">DSM 14427</strain>
    </source>
</reference>
<keyword evidence="3" id="KW-0812">Transmembrane</keyword>
<dbReference type="Pfam" id="PF00149">
    <property type="entry name" value="Metallophos"/>
    <property type="match status" value="1"/>
</dbReference>
<gene>
    <name evidence="5" type="ORF">CLHUN_19880</name>
</gene>
<evidence type="ECO:0000256" key="1">
    <source>
        <dbReference type="ARBA" id="ARBA00022723"/>
    </source>
</evidence>
<name>A0A1V4SJV6_RUMHU</name>
<evidence type="ECO:0000256" key="3">
    <source>
        <dbReference type="SAM" id="Phobius"/>
    </source>
</evidence>
<dbReference type="AlphaFoldDB" id="A0A1V4SJV6"/>
<sequence length="284" mass="31903">MVLIKKILLGFLGLCIIIIGILALIWIDNCSVEVSKISVYSEKLPKAFDGYKIMLLTDFHSSDNYEEITEKVVETKPDIMVMVGDMINAKDTSFENLEKLLDRNKDLVPMYFVSGNNEKWSNNEKGIIELVGSKGVTILNNKSIKLVYQNSAIALTGFEDVVYSDDAMRPQVVEASLKELSGIKENEGYFNILLCHRANFFDMVSKYNFDLTLSGHLHGGQVNLPYISDYILAQVHIDNKKYKKGYYRAGNSQLVVSGGLSKDFKKPRVLNTPEVVLVTLKAVN</sequence>
<evidence type="ECO:0000256" key="2">
    <source>
        <dbReference type="ARBA" id="ARBA00022801"/>
    </source>
</evidence>
<dbReference type="GO" id="GO:0046872">
    <property type="term" value="F:metal ion binding"/>
    <property type="evidence" value="ECO:0007669"/>
    <property type="project" value="UniProtKB-KW"/>
</dbReference>
<dbReference type="EMBL" id="MZGX01000011">
    <property type="protein sequence ID" value="OPX44189.1"/>
    <property type="molecule type" value="Genomic_DNA"/>
</dbReference>
<evidence type="ECO:0000259" key="4">
    <source>
        <dbReference type="Pfam" id="PF00149"/>
    </source>
</evidence>
<dbReference type="EC" id="3.1.-.-" evidence="5"/>
<dbReference type="RefSeq" id="WP_165755720.1">
    <property type="nucleotide sequence ID" value="NZ_MZGX01000011.1"/>
</dbReference>
<accession>A0A1V4SJV6</accession>
<feature type="domain" description="Calcineurin-like phosphoesterase" evidence="4">
    <location>
        <begin position="52"/>
        <end position="219"/>
    </location>
</feature>
<keyword evidence="3" id="KW-1133">Transmembrane helix</keyword>
<proteinExistence type="predicted"/>
<feature type="transmembrane region" description="Helical" evidence="3">
    <location>
        <begin position="7"/>
        <end position="27"/>
    </location>
</feature>
<dbReference type="SUPFAM" id="SSF56300">
    <property type="entry name" value="Metallo-dependent phosphatases"/>
    <property type="match status" value="1"/>
</dbReference>
<keyword evidence="6" id="KW-1185">Reference proteome</keyword>
<dbReference type="GO" id="GO:0008758">
    <property type="term" value="F:UDP-2,3-diacylglucosamine hydrolase activity"/>
    <property type="evidence" value="ECO:0007669"/>
    <property type="project" value="TreeGrafter"/>
</dbReference>
<evidence type="ECO:0000313" key="5">
    <source>
        <dbReference type="EMBL" id="OPX44189.1"/>
    </source>
</evidence>
<dbReference type="Gene3D" id="3.60.21.10">
    <property type="match status" value="1"/>
</dbReference>
<dbReference type="GO" id="GO:0016020">
    <property type="term" value="C:membrane"/>
    <property type="evidence" value="ECO:0007669"/>
    <property type="project" value="GOC"/>
</dbReference>
<comment type="caution">
    <text evidence="5">The sequence shown here is derived from an EMBL/GenBank/DDBJ whole genome shotgun (WGS) entry which is preliminary data.</text>
</comment>
<evidence type="ECO:0000313" key="6">
    <source>
        <dbReference type="Proteomes" id="UP000191554"/>
    </source>
</evidence>
<dbReference type="InterPro" id="IPR051158">
    <property type="entry name" value="Metallophosphoesterase_sf"/>
</dbReference>
<dbReference type="PANTHER" id="PTHR31302">
    <property type="entry name" value="TRANSMEMBRANE PROTEIN WITH METALLOPHOSPHOESTERASE DOMAIN-RELATED"/>
    <property type="match status" value="1"/>
</dbReference>
<keyword evidence="2 5" id="KW-0378">Hydrolase</keyword>
<dbReference type="STRING" id="48256.CLHUN_19880"/>
<dbReference type="InterPro" id="IPR004843">
    <property type="entry name" value="Calcineurin-like_PHP"/>
</dbReference>
<dbReference type="InterPro" id="IPR029052">
    <property type="entry name" value="Metallo-depent_PP-like"/>
</dbReference>
<keyword evidence="1" id="KW-0479">Metal-binding</keyword>
<organism evidence="5 6">
    <name type="scientific">Ruminiclostridium hungatei</name>
    <name type="common">Clostridium hungatei</name>
    <dbReference type="NCBI Taxonomy" id="48256"/>
    <lineage>
        <taxon>Bacteria</taxon>
        <taxon>Bacillati</taxon>
        <taxon>Bacillota</taxon>
        <taxon>Clostridia</taxon>
        <taxon>Eubacteriales</taxon>
        <taxon>Oscillospiraceae</taxon>
        <taxon>Ruminiclostridium</taxon>
    </lineage>
</organism>
<protein>
    <submittedName>
        <fullName evidence="5">Putative metallophosphoesterase</fullName>
        <ecNumber evidence="5">3.1.-.-</ecNumber>
    </submittedName>
</protein>
<dbReference type="Proteomes" id="UP000191554">
    <property type="component" value="Unassembled WGS sequence"/>
</dbReference>